<dbReference type="InterPro" id="IPR008538">
    <property type="entry name" value="Uma2"/>
</dbReference>
<dbReference type="SUPFAM" id="SSF52980">
    <property type="entry name" value="Restriction endonuclease-like"/>
    <property type="match status" value="1"/>
</dbReference>
<dbReference type="RefSeq" id="WP_379871926.1">
    <property type="nucleotide sequence ID" value="NZ_JBHTBH010000007.1"/>
</dbReference>
<protein>
    <submittedName>
        <fullName evidence="2">Uma2 family endonuclease</fullName>
    </submittedName>
</protein>
<reference evidence="3" key="1">
    <citation type="journal article" date="2019" name="Int. J. Syst. Evol. Microbiol.">
        <title>The Global Catalogue of Microorganisms (GCM) 10K type strain sequencing project: providing services to taxonomists for standard genome sequencing and annotation.</title>
        <authorList>
            <consortium name="The Broad Institute Genomics Platform"/>
            <consortium name="The Broad Institute Genome Sequencing Center for Infectious Disease"/>
            <person name="Wu L."/>
            <person name="Ma J."/>
        </authorList>
    </citation>
    <scope>NUCLEOTIDE SEQUENCE [LARGE SCALE GENOMIC DNA]</scope>
    <source>
        <strain evidence="3">CGMCC 4.7382</strain>
    </source>
</reference>
<dbReference type="PANTHER" id="PTHR35400:SF3">
    <property type="entry name" value="SLL1072 PROTEIN"/>
    <property type="match status" value="1"/>
</dbReference>
<evidence type="ECO:0000313" key="3">
    <source>
        <dbReference type="Proteomes" id="UP001596540"/>
    </source>
</evidence>
<evidence type="ECO:0000313" key="2">
    <source>
        <dbReference type="EMBL" id="MFC7329275.1"/>
    </source>
</evidence>
<keyword evidence="2" id="KW-0378">Hydrolase</keyword>
<proteinExistence type="predicted"/>
<dbReference type="EMBL" id="JBHTBH010000007">
    <property type="protein sequence ID" value="MFC7329275.1"/>
    <property type="molecule type" value="Genomic_DNA"/>
</dbReference>
<dbReference type="Gene3D" id="3.90.1570.10">
    <property type="entry name" value="tt1808, chain A"/>
    <property type="match status" value="1"/>
</dbReference>
<dbReference type="InterPro" id="IPR011335">
    <property type="entry name" value="Restrct_endonuc-II-like"/>
</dbReference>
<keyword evidence="2" id="KW-0540">Nuclease</keyword>
<gene>
    <name evidence="2" type="ORF">ACFQRF_16185</name>
</gene>
<name>A0ABW2KIY3_9ACTN</name>
<dbReference type="Proteomes" id="UP001596540">
    <property type="component" value="Unassembled WGS sequence"/>
</dbReference>
<keyword evidence="2" id="KW-0255">Endonuclease</keyword>
<accession>A0ABW2KIY3</accession>
<dbReference type="InterPro" id="IPR012296">
    <property type="entry name" value="Nuclease_put_TT1808"/>
</dbReference>
<sequence length="204" mass="22362">MTRRGTEVAVMISSGTEGDMFLGHEGPWTEAEFRELPTDGPRFELLDGALLMSPRPVRLHQRVTANLRELLRSQARAHGGEALTESDVRLARDRIFVPDVVVFRDQDGHKGVSEAGQVLLAAEVVSPGSRPQDRVLKPNLYAEAGIAYYLRVEPGDDPGRVEVFLHALTGSCYALVEKAAEGQTCRLDLGLFAVEFDPAVLLEP</sequence>
<evidence type="ECO:0000259" key="1">
    <source>
        <dbReference type="Pfam" id="PF05685"/>
    </source>
</evidence>
<dbReference type="Pfam" id="PF05685">
    <property type="entry name" value="Uma2"/>
    <property type="match status" value="1"/>
</dbReference>
<comment type="caution">
    <text evidence="2">The sequence shown here is derived from an EMBL/GenBank/DDBJ whole genome shotgun (WGS) entry which is preliminary data.</text>
</comment>
<dbReference type="PANTHER" id="PTHR35400">
    <property type="entry name" value="SLR1083 PROTEIN"/>
    <property type="match status" value="1"/>
</dbReference>
<dbReference type="GO" id="GO:0004519">
    <property type="term" value="F:endonuclease activity"/>
    <property type="evidence" value="ECO:0007669"/>
    <property type="project" value="UniProtKB-KW"/>
</dbReference>
<dbReference type="CDD" id="cd06260">
    <property type="entry name" value="DUF820-like"/>
    <property type="match status" value="1"/>
</dbReference>
<keyword evidence="3" id="KW-1185">Reference proteome</keyword>
<feature type="domain" description="Putative restriction endonuclease" evidence="1">
    <location>
        <begin position="31"/>
        <end position="190"/>
    </location>
</feature>
<organism evidence="2 3">
    <name type="scientific">Marinactinospora rubrisoli</name>
    <dbReference type="NCBI Taxonomy" id="2715399"/>
    <lineage>
        <taxon>Bacteria</taxon>
        <taxon>Bacillati</taxon>
        <taxon>Actinomycetota</taxon>
        <taxon>Actinomycetes</taxon>
        <taxon>Streptosporangiales</taxon>
        <taxon>Nocardiopsidaceae</taxon>
        <taxon>Marinactinospora</taxon>
    </lineage>
</organism>